<dbReference type="InterPro" id="IPR056157">
    <property type="entry name" value="TPR_IFT80_172_dom"/>
</dbReference>
<feature type="domain" description="IFT80/172/WDR35 TPR" evidence="1">
    <location>
        <begin position="3"/>
        <end position="30"/>
    </location>
</feature>
<keyword evidence="3" id="KW-1185">Reference proteome</keyword>
<accession>A0A448X4Z9</accession>
<organism evidence="2 3">
    <name type="scientific">Protopolystoma xenopodis</name>
    <dbReference type="NCBI Taxonomy" id="117903"/>
    <lineage>
        <taxon>Eukaryota</taxon>
        <taxon>Metazoa</taxon>
        <taxon>Spiralia</taxon>
        <taxon>Lophotrochozoa</taxon>
        <taxon>Platyhelminthes</taxon>
        <taxon>Monogenea</taxon>
        <taxon>Polyopisthocotylea</taxon>
        <taxon>Polystomatidea</taxon>
        <taxon>Polystomatidae</taxon>
        <taxon>Protopolystoma</taxon>
    </lineage>
</organism>
<gene>
    <name evidence="2" type="ORF">PXEA_LOCUS21693</name>
</gene>
<protein>
    <recommendedName>
        <fullName evidence="1">IFT80/172/WDR35 TPR domain-containing protein</fullName>
    </recommendedName>
</protein>
<dbReference type="EMBL" id="CAAALY010093612">
    <property type="protein sequence ID" value="VEL28253.1"/>
    <property type="molecule type" value="Genomic_DNA"/>
</dbReference>
<name>A0A448X4Z9_9PLAT</name>
<evidence type="ECO:0000313" key="3">
    <source>
        <dbReference type="Proteomes" id="UP000784294"/>
    </source>
</evidence>
<sequence length="32" mass="3383">MTLWAVLAGFALQAKDLDTAEIAYAEIEAVSA</sequence>
<dbReference type="Proteomes" id="UP000784294">
    <property type="component" value="Unassembled WGS sequence"/>
</dbReference>
<dbReference type="AlphaFoldDB" id="A0A448X4Z9"/>
<evidence type="ECO:0000259" key="1">
    <source>
        <dbReference type="Pfam" id="PF23387"/>
    </source>
</evidence>
<reference evidence="2" key="1">
    <citation type="submission" date="2018-11" db="EMBL/GenBank/DDBJ databases">
        <authorList>
            <consortium name="Pathogen Informatics"/>
        </authorList>
    </citation>
    <scope>NUCLEOTIDE SEQUENCE</scope>
</reference>
<comment type="caution">
    <text evidence="2">The sequence shown here is derived from an EMBL/GenBank/DDBJ whole genome shotgun (WGS) entry which is preliminary data.</text>
</comment>
<dbReference type="Pfam" id="PF23387">
    <property type="entry name" value="TPR_IFT80_172"/>
    <property type="match status" value="1"/>
</dbReference>
<proteinExistence type="predicted"/>
<evidence type="ECO:0000313" key="2">
    <source>
        <dbReference type="EMBL" id="VEL28253.1"/>
    </source>
</evidence>